<feature type="compositionally biased region" description="Polar residues" evidence="1">
    <location>
        <begin position="44"/>
        <end position="56"/>
    </location>
</feature>
<organism evidence="2 3">
    <name type="scientific">Cronartium quercuum f. sp. fusiforme G11</name>
    <dbReference type="NCBI Taxonomy" id="708437"/>
    <lineage>
        <taxon>Eukaryota</taxon>
        <taxon>Fungi</taxon>
        <taxon>Dikarya</taxon>
        <taxon>Basidiomycota</taxon>
        <taxon>Pucciniomycotina</taxon>
        <taxon>Pucciniomycetes</taxon>
        <taxon>Pucciniales</taxon>
        <taxon>Coleosporiaceae</taxon>
        <taxon>Cronartium</taxon>
    </lineage>
</organism>
<reference evidence="2" key="1">
    <citation type="submission" date="2013-11" db="EMBL/GenBank/DDBJ databases">
        <title>Genome sequence of the fusiform rust pathogen reveals effectors for host alternation and coevolution with pine.</title>
        <authorList>
            <consortium name="DOE Joint Genome Institute"/>
            <person name="Smith K."/>
            <person name="Pendleton A."/>
            <person name="Kubisiak T."/>
            <person name="Anderson C."/>
            <person name="Salamov A."/>
            <person name="Aerts A."/>
            <person name="Riley R."/>
            <person name="Clum A."/>
            <person name="Lindquist E."/>
            <person name="Ence D."/>
            <person name="Campbell M."/>
            <person name="Kronenberg Z."/>
            <person name="Feau N."/>
            <person name="Dhillon B."/>
            <person name="Hamelin R."/>
            <person name="Burleigh J."/>
            <person name="Smith J."/>
            <person name="Yandell M."/>
            <person name="Nelson C."/>
            <person name="Grigoriev I."/>
            <person name="Davis J."/>
        </authorList>
    </citation>
    <scope>NUCLEOTIDE SEQUENCE</scope>
    <source>
        <strain evidence="2">G11</strain>
    </source>
</reference>
<feature type="compositionally biased region" description="Polar residues" evidence="1">
    <location>
        <begin position="1"/>
        <end position="16"/>
    </location>
</feature>
<evidence type="ECO:0000313" key="3">
    <source>
        <dbReference type="Proteomes" id="UP000886653"/>
    </source>
</evidence>
<dbReference type="OrthoDB" id="10645645at2759"/>
<feature type="compositionally biased region" description="Basic and acidic residues" evidence="1">
    <location>
        <begin position="34"/>
        <end position="43"/>
    </location>
</feature>
<feature type="region of interest" description="Disordered" evidence="1">
    <location>
        <begin position="177"/>
        <end position="218"/>
    </location>
</feature>
<evidence type="ECO:0000256" key="1">
    <source>
        <dbReference type="SAM" id="MobiDB-lite"/>
    </source>
</evidence>
<feature type="region of interest" description="Disordered" evidence="1">
    <location>
        <begin position="126"/>
        <end position="147"/>
    </location>
</feature>
<comment type="caution">
    <text evidence="2">The sequence shown here is derived from an EMBL/GenBank/DDBJ whole genome shotgun (WGS) entry which is preliminary data.</text>
</comment>
<proteinExistence type="predicted"/>
<accession>A0A9P6NI15</accession>
<keyword evidence="3" id="KW-1185">Reference proteome</keyword>
<dbReference type="Proteomes" id="UP000886653">
    <property type="component" value="Unassembled WGS sequence"/>
</dbReference>
<gene>
    <name evidence="2" type="ORF">CROQUDRAFT_133188</name>
</gene>
<evidence type="ECO:0000313" key="2">
    <source>
        <dbReference type="EMBL" id="KAG0146338.1"/>
    </source>
</evidence>
<sequence>MPSKQTKIHSATQVLHSQHHDVATPLDNCKGNRKKIDPVKQNDESNPQSSEPSTSYENEDCLALPVGRKRTHYSQYKDTQLKEILKIVGVDTGGFNRNDLLKSCNSYTDLMTSEELTNDLDSEIANISDADSNPPSPLNLGKQTTSSPHIPTDNTQHHRIVFEFHVDTLIGLLDGSKLPPAATPSQNSTTNSAKEPSAPGTDKPLDPCFPYKDRPGHSDVTQQLQIMQRMLKDSSIPSFQPDFAKYHLQ</sequence>
<protein>
    <submittedName>
        <fullName evidence="2">Uncharacterized protein</fullName>
    </submittedName>
</protein>
<feature type="compositionally biased region" description="Polar residues" evidence="1">
    <location>
        <begin position="183"/>
        <end position="194"/>
    </location>
</feature>
<dbReference type="AlphaFoldDB" id="A0A9P6NI15"/>
<feature type="region of interest" description="Disordered" evidence="1">
    <location>
        <begin position="1"/>
        <end position="60"/>
    </location>
</feature>
<dbReference type="EMBL" id="MU167262">
    <property type="protein sequence ID" value="KAG0146338.1"/>
    <property type="molecule type" value="Genomic_DNA"/>
</dbReference>
<name>A0A9P6NI15_9BASI</name>